<feature type="transmembrane region" description="Helical" evidence="7">
    <location>
        <begin position="174"/>
        <end position="193"/>
    </location>
</feature>
<evidence type="ECO:0000313" key="10">
    <source>
        <dbReference type="EMBL" id="QNM07400.1"/>
    </source>
</evidence>
<keyword evidence="6 7" id="KW-0472">Membrane</keyword>
<name>A0A7G9G9B8_9FIRM</name>
<evidence type="ECO:0000256" key="2">
    <source>
        <dbReference type="ARBA" id="ARBA00022448"/>
    </source>
</evidence>
<feature type="region of interest" description="Disordered" evidence="8">
    <location>
        <begin position="311"/>
        <end position="336"/>
    </location>
</feature>
<gene>
    <name evidence="10" type="ORF">H9Q79_10665</name>
</gene>
<evidence type="ECO:0000256" key="1">
    <source>
        <dbReference type="ARBA" id="ARBA00004651"/>
    </source>
</evidence>
<dbReference type="GO" id="GO:0005886">
    <property type="term" value="C:plasma membrane"/>
    <property type="evidence" value="ECO:0007669"/>
    <property type="project" value="UniProtKB-SubCell"/>
</dbReference>
<feature type="transmembrane region" description="Helical" evidence="7">
    <location>
        <begin position="134"/>
        <end position="162"/>
    </location>
</feature>
<evidence type="ECO:0000256" key="8">
    <source>
        <dbReference type="SAM" id="MobiDB-lite"/>
    </source>
</evidence>
<evidence type="ECO:0000256" key="7">
    <source>
        <dbReference type="RuleBase" id="RU363032"/>
    </source>
</evidence>
<evidence type="ECO:0000313" key="11">
    <source>
        <dbReference type="Proteomes" id="UP000515860"/>
    </source>
</evidence>
<protein>
    <submittedName>
        <fullName evidence="10">ABC transporter permease</fullName>
    </submittedName>
</protein>
<evidence type="ECO:0000259" key="9">
    <source>
        <dbReference type="PROSITE" id="PS50928"/>
    </source>
</evidence>
<evidence type="ECO:0000256" key="6">
    <source>
        <dbReference type="ARBA" id="ARBA00023136"/>
    </source>
</evidence>
<feature type="transmembrane region" description="Helical" evidence="7">
    <location>
        <begin position="102"/>
        <end position="122"/>
    </location>
</feature>
<feature type="domain" description="ABC transmembrane type-1" evidence="9">
    <location>
        <begin position="96"/>
        <end position="293"/>
    </location>
</feature>
<proteinExistence type="inferred from homology"/>
<dbReference type="InterPro" id="IPR000515">
    <property type="entry name" value="MetI-like"/>
</dbReference>
<dbReference type="CDD" id="cd06261">
    <property type="entry name" value="TM_PBP2"/>
    <property type="match status" value="1"/>
</dbReference>
<evidence type="ECO:0000256" key="4">
    <source>
        <dbReference type="ARBA" id="ARBA00022692"/>
    </source>
</evidence>
<comment type="subcellular location">
    <subcellularLocation>
        <location evidence="1 7">Cell membrane</location>
        <topology evidence="1 7">Multi-pass membrane protein</topology>
    </subcellularLocation>
</comment>
<dbReference type="Gene3D" id="1.10.3720.10">
    <property type="entry name" value="MetI-like"/>
    <property type="match status" value="1"/>
</dbReference>
<reference evidence="10 11" key="1">
    <citation type="submission" date="2020-08" db="EMBL/GenBank/DDBJ databases">
        <authorList>
            <person name="Liu C."/>
            <person name="Sun Q."/>
        </authorList>
    </citation>
    <scope>NUCLEOTIDE SEQUENCE [LARGE SCALE GENOMIC DNA]</scope>
    <source>
        <strain evidence="10 11">NSJ-29</strain>
    </source>
</reference>
<dbReference type="GO" id="GO:0055085">
    <property type="term" value="P:transmembrane transport"/>
    <property type="evidence" value="ECO:0007669"/>
    <property type="project" value="InterPro"/>
</dbReference>
<dbReference type="InterPro" id="IPR035906">
    <property type="entry name" value="MetI-like_sf"/>
</dbReference>
<keyword evidence="4 7" id="KW-0812">Transmembrane</keyword>
<dbReference type="AlphaFoldDB" id="A0A7G9G9B8"/>
<dbReference type="Proteomes" id="UP000515860">
    <property type="component" value="Chromosome"/>
</dbReference>
<evidence type="ECO:0000256" key="3">
    <source>
        <dbReference type="ARBA" id="ARBA00022475"/>
    </source>
</evidence>
<dbReference type="PANTHER" id="PTHR43163:SF6">
    <property type="entry name" value="DIPEPTIDE TRANSPORT SYSTEM PERMEASE PROTEIN DPPB-RELATED"/>
    <property type="match status" value="1"/>
</dbReference>
<dbReference type="EMBL" id="CP060635">
    <property type="protein sequence ID" value="QNM07400.1"/>
    <property type="molecule type" value="Genomic_DNA"/>
</dbReference>
<dbReference type="RefSeq" id="WP_118648005.1">
    <property type="nucleotide sequence ID" value="NZ_CP060635.1"/>
</dbReference>
<accession>A0A7G9G9B8</accession>
<comment type="similarity">
    <text evidence="7">Belongs to the binding-protein-dependent transport system permease family.</text>
</comment>
<dbReference type="PANTHER" id="PTHR43163">
    <property type="entry name" value="DIPEPTIDE TRANSPORT SYSTEM PERMEASE PROTEIN DPPB-RELATED"/>
    <property type="match status" value="1"/>
</dbReference>
<dbReference type="Pfam" id="PF00528">
    <property type="entry name" value="BPD_transp_1"/>
    <property type="match status" value="1"/>
</dbReference>
<dbReference type="KEGG" id="whj:H9Q79_10665"/>
<dbReference type="SUPFAM" id="SSF161098">
    <property type="entry name" value="MetI-like"/>
    <property type="match status" value="1"/>
</dbReference>
<dbReference type="Pfam" id="PF19300">
    <property type="entry name" value="BPD_transp_1_N"/>
    <property type="match status" value="1"/>
</dbReference>
<sequence length="336" mass="36891">MLKYIFKRILMMIPVLIGVSIIVFMLQVLTPGDPADMALGADVTEEAKDEWRESYNLNDPIVVQYGKYMFRLITKGDLGLSYRSGTSVNAEIAYRFPISFQLALYGTIVASLIGVPLGIVSAKHRGKILDSLSRLVGIVGISIPIFWFSFLMIMLFAVNLGWFPVSGLYSWKHWVLPVVTLGVLSSASILRVTRSSVLDCISQDYVRTARAKGQAEGVITKHHILRNAMIPITNSIGTQFANGLGGSAIIESVFVLNGLGTCMVTAINSRDYALLRACVLLIAVAVSVVNLLIDVIYTFIDPRVKSRFSSGKRKEAKRREVIDNVEAGEEKPTGKA</sequence>
<feature type="transmembrane region" description="Helical" evidence="7">
    <location>
        <begin position="273"/>
        <end position="300"/>
    </location>
</feature>
<keyword evidence="5 7" id="KW-1133">Transmembrane helix</keyword>
<keyword evidence="3" id="KW-1003">Cell membrane</keyword>
<feature type="transmembrane region" description="Helical" evidence="7">
    <location>
        <begin position="9"/>
        <end position="29"/>
    </location>
</feature>
<dbReference type="PROSITE" id="PS50928">
    <property type="entry name" value="ABC_TM1"/>
    <property type="match status" value="1"/>
</dbReference>
<evidence type="ECO:0000256" key="5">
    <source>
        <dbReference type="ARBA" id="ARBA00022989"/>
    </source>
</evidence>
<keyword evidence="11" id="KW-1185">Reference proteome</keyword>
<organism evidence="10 11">
    <name type="scientific">Wansuia hejianensis</name>
    <dbReference type="NCBI Taxonomy" id="2763667"/>
    <lineage>
        <taxon>Bacteria</taxon>
        <taxon>Bacillati</taxon>
        <taxon>Bacillota</taxon>
        <taxon>Clostridia</taxon>
        <taxon>Lachnospirales</taxon>
        <taxon>Lachnospiraceae</taxon>
        <taxon>Wansuia</taxon>
    </lineage>
</organism>
<dbReference type="InterPro" id="IPR045621">
    <property type="entry name" value="BPD_transp_1_N"/>
</dbReference>
<feature type="compositionally biased region" description="Basic and acidic residues" evidence="8">
    <location>
        <begin position="317"/>
        <end position="336"/>
    </location>
</feature>
<keyword evidence="2 7" id="KW-0813">Transport</keyword>